<proteinExistence type="predicted"/>
<evidence type="ECO:0000313" key="2">
    <source>
        <dbReference type="EMBL" id="CAB5218386.1"/>
    </source>
</evidence>
<dbReference type="EMBL" id="LR798264">
    <property type="protein sequence ID" value="CAB5218386.1"/>
    <property type="molecule type" value="Genomic_DNA"/>
</dbReference>
<protein>
    <submittedName>
        <fullName evidence="1">Uncharacterized protein</fullName>
    </submittedName>
</protein>
<evidence type="ECO:0000313" key="1">
    <source>
        <dbReference type="EMBL" id="CAB4128545.1"/>
    </source>
</evidence>
<reference evidence="1" key="1">
    <citation type="submission" date="2020-04" db="EMBL/GenBank/DDBJ databases">
        <authorList>
            <person name="Chiriac C."/>
            <person name="Salcher M."/>
            <person name="Ghai R."/>
            <person name="Kavagutti S V."/>
        </authorList>
    </citation>
    <scope>NUCLEOTIDE SEQUENCE</scope>
</reference>
<accession>A0A6J5L415</accession>
<name>A0A6J5L415_9CAUD</name>
<dbReference type="EMBL" id="LR796224">
    <property type="protein sequence ID" value="CAB4128545.1"/>
    <property type="molecule type" value="Genomic_DNA"/>
</dbReference>
<organism evidence="1">
    <name type="scientific">uncultured Caudovirales phage</name>
    <dbReference type="NCBI Taxonomy" id="2100421"/>
    <lineage>
        <taxon>Viruses</taxon>
        <taxon>Duplodnaviria</taxon>
        <taxon>Heunggongvirae</taxon>
        <taxon>Uroviricota</taxon>
        <taxon>Caudoviricetes</taxon>
        <taxon>Peduoviridae</taxon>
        <taxon>Maltschvirus</taxon>
        <taxon>Maltschvirus maltsch</taxon>
    </lineage>
</organism>
<gene>
    <name evidence="1" type="ORF">UFOVP107_40</name>
    <name evidence="2" type="ORF">UFOVP214_11</name>
</gene>
<sequence length="109" mass="12035">MSNDQELLAVSMRDYFEIDSEITALEATQKDIRRNIETLTVAMGGNVKLAHIGSVIVTEPSTSHSYDTKSIDALLLDLIQDGELHTAKKIMECKKETTRAGGLRITKAK</sequence>